<evidence type="ECO:0000313" key="1">
    <source>
        <dbReference type="EMBL" id="KAG5637971.1"/>
    </source>
</evidence>
<accession>A0A9P7FVK6</accession>
<dbReference type="EMBL" id="JABCKI010005790">
    <property type="protein sequence ID" value="KAG5637971.1"/>
    <property type="molecule type" value="Genomic_DNA"/>
</dbReference>
<keyword evidence="2" id="KW-1185">Reference proteome</keyword>
<dbReference type="PANTHER" id="PTHR47381:SF3">
    <property type="entry name" value="ALPHA_BETA-HYDROLASES SUPERFAMILY PROTEIN"/>
    <property type="match status" value="1"/>
</dbReference>
<dbReference type="OrthoDB" id="2152248at2759"/>
<dbReference type="Gene3D" id="3.40.50.1820">
    <property type="entry name" value="alpha/beta hydrolase"/>
    <property type="match status" value="1"/>
</dbReference>
<protein>
    <recommendedName>
        <fullName evidence="3">Alpha/beta-hydrolase</fullName>
    </recommendedName>
</protein>
<name>A0A9P7FVK6_9AGAR</name>
<reference evidence="1" key="1">
    <citation type="submission" date="2021-02" db="EMBL/GenBank/DDBJ databases">
        <authorList>
            <person name="Nieuwenhuis M."/>
            <person name="Van De Peppel L.J.J."/>
        </authorList>
    </citation>
    <scope>NUCLEOTIDE SEQUENCE</scope>
    <source>
        <strain evidence="1">D49</strain>
    </source>
</reference>
<organism evidence="1 2">
    <name type="scientific">Sphagnurus paluster</name>
    <dbReference type="NCBI Taxonomy" id="117069"/>
    <lineage>
        <taxon>Eukaryota</taxon>
        <taxon>Fungi</taxon>
        <taxon>Dikarya</taxon>
        <taxon>Basidiomycota</taxon>
        <taxon>Agaricomycotina</taxon>
        <taxon>Agaricomycetes</taxon>
        <taxon>Agaricomycetidae</taxon>
        <taxon>Agaricales</taxon>
        <taxon>Tricholomatineae</taxon>
        <taxon>Lyophyllaceae</taxon>
        <taxon>Sphagnurus</taxon>
    </lineage>
</organism>
<sequence length="274" mass="30809">MSSQPSYKHTLVIAGLEVHVYSAAPIIQRKQSTKELVVFFLLHKRYDSVAHVDPIARSLIELTNGNARDLLIVAFDQRNHGKRLFNPKRNEPNERLHAVELYATQTGTSRDITFLIDLLPTFLYPDDELHPIVEWGVAGISLGGHATWISLANALYDITSTIRGGQANVPLKRPRFPENFRVALQVLDPPYLVRGGENPFLGKRILVLSSRDDKLVPWEASRQFVEEQLDVGRDGVKKVSLHEGVGHECTGAMIQEMAKFIVKHCLHKTPTARL</sequence>
<dbReference type="InterPro" id="IPR029058">
    <property type="entry name" value="AB_hydrolase_fold"/>
</dbReference>
<evidence type="ECO:0008006" key="3">
    <source>
        <dbReference type="Google" id="ProtNLM"/>
    </source>
</evidence>
<dbReference type="SUPFAM" id="SSF53474">
    <property type="entry name" value="alpha/beta-Hydrolases"/>
    <property type="match status" value="1"/>
</dbReference>
<reference evidence="1" key="2">
    <citation type="submission" date="2021-10" db="EMBL/GenBank/DDBJ databases">
        <title>Phylogenomics reveals ancestral predisposition of the termite-cultivated fungus Termitomyces towards a domesticated lifestyle.</title>
        <authorList>
            <person name="Auxier B."/>
            <person name="Grum-Grzhimaylo A."/>
            <person name="Cardenas M.E."/>
            <person name="Lodge J.D."/>
            <person name="Laessoe T."/>
            <person name="Pedersen O."/>
            <person name="Smith M.E."/>
            <person name="Kuyper T.W."/>
            <person name="Franco-Molano E.A."/>
            <person name="Baroni T.J."/>
            <person name="Aanen D.K."/>
        </authorList>
    </citation>
    <scope>NUCLEOTIDE SEQUENCE</scope>
    <source>
        <strain evidence="1">D49</strain>
    </source>
</reference>
<comment type="caution">
    <text evidence="1">The sequence shown here is derived from an EMBL/GenBank/DDBJ whole genome shotgun (WGS) entry which is preliminary data.</text>
</comment>
<gene>
    <name evidence="1" type="ORF">H0H81_002415</name>
</gene>
<evidence type="ECO:0000313" key="2">
    <source>
        <dbReference type="Proteomes" id="UP000717328"/>
    </source>
</evidence>
<dbReference type="PANTHER" id="PTHR47381">
    <property type="entry name" value="ALPHA/BETA-HYDROLASES SUPERFAMILY PROTEIN"/>
    <property type="match status" value="1"/>
</dbReference>
<dbReference type="Proteomes" id="UP000717328">
    <property type="component" value="Unassembled WGS sequence"/>
</dbReference>
<dbReference type="AlphaFoldDB" id="A0A9P7FVK6"/>
<proteinExistence type="predicted"/>